<dbReference type="AlphaFoldDB" id="A0A392W3W1"/>
<reference evidence="1 2" key="1">
    <citation type="journal article" date="2018" name="Front. Plant Sci.">
        <title>Red Clover (Trifolium pratense) and Zigzag Clover (T. medium) - A Picture of Genomic Similarities and Differences.</title>
        <authorList>
            <person name="Dluhosova J."/>
            <person name="Istvanek J."/>
            <person name="Nedelnik J."/>
            <person name="Repkova J."/>
        </authorList>
    </citation>
    <scope>NUCLEOTIDE SEQUENCE [LARGE SCALE GENOMIC DNA]</scope>
    <source>
        <strain evidence="2">cv. 10/8</strain>
        <tissue evidence="1">Leaf</tissue>
    </source>
</reference>
<comment type="caution">
    <text evidence="1">The sequence shown here is derived from an EMBL/GenBank/DDBJ whole genome shotgun (WGS) entry which is preliminary data.</text>
</comment>
<organism evidence="1 2">
    <name type="scientific">Trifolium medium</name>
    <dbReference type="NCBI Taxonomy" id="97028"/>
    <lineage>
        <taxon>Eukaryota</taxon>
        <taxon>Viridiplantae</taxon>
        <taxon>Streptophyta</taxon>
        <taxon>Embryophyta</taxon>
        <taxon>Tracheophyta</taxon>
        <taxon>Spermatophyta</taxon>
        <taxon>Magnoliopsida</taxon>
        <taxon>eudicotyledons</taxon>
        <taxon>Gunneridae</taxon>
        <taxon>Pentapetalae</taxon>
        <taxon>rosids</taxon>
        <taxon>fabids</taxon>
        <taxon>Fabales</taxon>
        <taxon>Fabaceae</taxon>
        <taxon>Papilionoideae</taxon>
        <taxon>50 kb inversion clade</taxon>
        <taxon>NPAAA clade</taxon>
        <taxon>Hologalegina</taxon>
        <taxon>IRL clade</taxon>
        <taxon>Trifolieae</taxon>
        <taxon>Trifolium</taxon>
    </lineage>
</organism>
<proteinExistence type="predicted"/>
<evidence type="ECO:0000313" key="2">
    <source>
        <dbReference type="Proteomes" id="UP000265520"/>
    </source>
</evidence>
<feature type="non-terminal residue" evidence="1">
    <location>
        <position position="23"/>
    </location>
</feature>
<name>A0A392W3W1_9FABA</name>
<dbReference type="EMBL" id="LXQA011326496">
    <property type="protein sequence ID" value="MCI93340.1"/>
    <property type="molecule type" value="Genomic_DNA"/>
</dbReference>
<evidence type="ECO:0000313" key="1">
    <source>
        <dbReference type="EMBL" id="MCI93340.1"/>
    </source>
</evidence>
<sequence length="23" mass="2661">MFTSRVLVHEFFVEIGVPHDGMI</sequence>
<accession>A0A392W3W1</accession>
<dbReference type="Proteomes" id="UP000265520">
    <property type="component" value="Unassembled WGS sequence"/>
</dbReference>
<keyword evidence="2" id="KW-1185">Reference proteome</keyword>
<protein>
    <submittedName>
        <fullName evidence="1">Uncharacterized protein</fullName>
    </submittedName>
</protein>